<accession>A0A8H8DFB0</accession>
<proteinExistence type="predicted"/>
<sequence>MDSYRHEAAPFSPLTWLAAEAGPAVGALPQAAAAAAAAPNHRRPVLPHAPPEESKKKRRRRETREGLARAQLEFVANREK</sequence>
<evidence type="ECO:0000313" key="3">
    <source>
        <dbReference type="Proteomes" id="UP000673691"/>
    </source>
</evidence>
<feature type="region of interest" description="Disordered" evidence="1">
    <location>
        <begin position="33"/>
        <end position="80"/>
    </location>
</feature>
<reference evidence="2 3" key="1">
    <citation type="journal article" name="Sci. Rep.">
        <title>Genome-scale phylogenetic analyses confirm Olpidium as the closest living zoosporic fungus to the non-flagellated, terrestrial fungi.</title>
        <authorList>
            <person name="Chang Y."/>
            <person name="Rochon D."/>
            <person name="Sekimoto S."/>
            <person name="Wang Y."/>
            <person name="Chovatia M."/>
            <person name="Sandor L."/>
            <person name="Salamov A."/>
            <person name="Grigoriev I.V."/>
            <person name="Stajich J.E."/>
            <person name="Spatafora J.W."/>
        </authorList>
    </citation>
    <scope>NUCLEOTIDE SEQUENCE [LARGE SCALE GENOMIC DNA]</scope>
    <source>
        <strain evidence="2">S191</strain>
    </source>
</reference>
<dbReference type="Proteomes" id="UP000673691">
    <property type="component" value="Unassembled WGS sequence"/>
</dbReference>
<organism evidence="2 3">
    <name type="scientific">Olpidium bornovanus</name>
    <dbReference type="NCBI Taxonomy" id="278681"/>
    <lineage>
        <taxon>Eukaryota</taxon>
        <taxon>Fungi</taxon>
        <taxon>Fungi incertae sedis</taxon>
        <taxon>Olpidiomycota</taxon>
        <taxon>Olpidiomycotina</taxon>
        <taxon>Olpidiomycetes</taxon>
        <taxon>Olpidiales</taxon>
        <taxon>Olpidiaceae</taxon>
        <taxon>Olpidium</taxon>
    </lineage>
</organism>
<comment type="caution">
    <text evidence="2">The sequence shown here is derived from an EMBL/GenBank/DDBJ whole genome shotgun (WGS) entry which is preliminary data.</text>
</comment>
<name>A0A8H8DFB0_9FUNG</name>
<dbReference type="EMBL" id="JAEFCI010012368">
    <property type="protein sequence ID" value="KAG5456051.1"/>
    <property type="molecule type" value="Genomic_DNA"/>
</dbReference>
<dbReference type="AlphaFoldDB" id="A0A8H8DFB0"/>
<protein>
    <submittedName>
        <fullName evidence="2">Uncharacterized protein</fullName>
    </submittedName>
</protein>
<evidence type="ECO:0000313" key="2">
    <source>
        <dbReference type="EMBL" id="KAG5456051.1"/>
    </source>
</evidence>
<evidence type="ECO:0000256" key="1">
    <source>
        <dbReference type="SAM" id="MobiDB-lite"/>
    </source>
</evidence>
<keyword evidence="3" id="KW-1185">Reference proteome</keyword>
<gene>
    <name evidence="2" type="ORF">BJ554DRAFT_4318</name>
</gene>